<sequence length="224" mass="24486">MVSDSPYAGEGTKVMPIPLVTYHGERFYLEGLSAGWVVARGDSFELAAVAKGRMDGFDVKDLGRSELAGNGVDYRLLEDRDMGLDLGAKFKWSNGNSELEVELLADATDTSGGQEFSLQYGYGFDVGMGRITPNVGVTWQSKDMANYYYGTLKEEVARGVVDYKPGAVTIPHVGVGYFRPLGEKWMLLGFAQYKLLPDKITDSPLIERDTNGSASVFVGFSRGF</sequence>
<dbReference type="Pfam" id="PF06629">
    <property type="entry name" value="MipA"/>
    <property type="match status" value="1"/>
</dbReference>
<name>A0AAP5E999_9GAMM</name>
<evidence type="ECO:0000256" key="5">
    <source>
        <dbReference type="ARBA" id="ARBA00023237"/>
    </source>
</evidence>
<comment type="caution">
    <text evidence="6">The sequence shown here is derived from an EMBL/GenBank/DDBJ whole genome shotgun (WGS) entry which is preliminary data.</text>
</comment>
<keyword evidence="3" id="KW-0732">Signal</keyword>
<comment type="similarity">
    <text evidence="2">Belongs to the MipA/OmpV family.</text>
</comment>
<gene>
    <name evidence="6" type="ORF">QE424_001778</name>
</gene>
<keyword evidence="4" id="KW-0472">Membrane</keyword>
<dbReference type="PANTHER" id="PTHR38776:SF1">
    <property type="entry name" value="MLTA-INTERACTING PROTEIN-RELATED"/>
    <property type="match status" value="1"/>
</dbReference>
<comment type="subcellular location">
    <subcellularLocation>
        <location evidence="1">Cell outer membrane</location>
    </subcellularLocation>
</comment>
<keyword evidence="5" id="KW-0998">Cell outer membrane</keyword>
<organism evidence="6 7">
    <name type="scientific">Stenotrophomonas rhizophila</name>
    <dbReference type="NCBI Taxonomy" id="216778"/>
    <lineage>
        <taxon>Bacteria</taxon>
        <taxon>Pseudomonadati</taxon>
        <taxon>Pseudomonadota</taxon>
        <taxon>Gammaproteobacteria</taxon>
        <taxon>Lysobacterales</taxon>
        <taxon>Lysobacteraceae</taxon>
        <taxon>Stenotrophomonas</taxon>
    </lineage>
</organism>
<evidence type="ECO:0000313" key="7">
    <source>
        <dbReference type="Proteomes" id="UP001226084"/>
    </source>
</evidence>
<evidence type="ECO:0000313" key="6">
    <source>
        <dbReference type="EMBL" id="MDQ1108619.1"/>
    </source>
</evidence>
<evidence type="ECO:0000256" key="2">
    <source>
        <dbReference type="ARBA" id="ARBA00005722"/>
    </source>
</evidence>
<proteinExistence type="inferred from homology"/>
<dbReference type="PANTHER" id="PTHR38776">
    <property type="entry name" value="MLTA-INTERACTING PROTEIN-RELATED"/>
    <property type="match status" value="1"/>
</dbReference>
<dbReference type="AlphaFoldDB" id="A0AAP5E999"/>
<protein>
    <submittedName>
        <fullName evidence="6">Outer membrane protein</fullName>
    </submittedName>
</protein>
<reference evidence="6" key="1">
    <citation type="submission" date="2023-07" db="EMBL/GenBank/DDBJ databases">
        <title>Functional and genomic diversity of the sorghum phyllosphere microbiome.</title>
        <authorList>
            <person name="Shade A."/>
        </authorList>
    </citation>
    <scope>NUCLEOTIDE SEQUENCE</scope>
    <source>
        <strain evidence="6">SORGH_AS_0457</strain>
    </source>
</reference>
<dbReference type="EMBL" id="JAUTAS010000001">
    <property type="protein sequence ID" value="MDQ1108619.1"/>
    <property type="molecule type" value="Genomic_DNA"/>
</dbReference>
<evidence type="ECO:0000256" key="1">
    <source>
        <dbReference type="ARBA" id="ARBA00004442"/>
    </source>
</evidence>
<evidence type="ECO:0000256" key="4">
    <source>
        <dbReference type="ARBA" id="ARBA00023136"/>
    </source>
</evidence>
<accession>A0AAP5E999</accession>
<dbReference type="InterPro" id="IPR010583">
    <property type="entry name" value="MipA"/>
</dbReference>
<evidence type="ECO:0000256" key="3">
    <source>
        <dbReference type="ARBA" id="ARBA00022729"/>
    </source>
</evidence>
<dbReference type="GO" id="GO:0009279">
    <property type="term" value="C:cell outer membrane"/>
    <property type="evidence" value="ECO:0007669"/>
    <property type="project" value="UniProtKB-SubCell"/>
</dbReference>
<dbReference type="Proteomes" id="UP001226084">
    <property type="component" value="Unassembled WGS sequence"/>
</dbReference>